<accession>A0A2G4YSH3</accession>
<dbReference type="SUPFAM" id="SSF47413">
    <property type="entry name" value="lambda repressor-like DNA-binding domains"/>
    <property type="match status" value="1"/>
</dbReference>
<dbReference type="InterPro" id="IPR001387">
    <property type="entry name" value="Cro/C1-type_HTH"/>
</dbReference>
<reference evidence="3 4" key="1">
    <citation type="submission" date="2017-10" db="EMBL/GenBank/DDBJ databases">
        <title>Frigbacter circumglobatus gen. nov. sp. nov., isolated from sediment cultured in situ.</title>
        <authorList>
            <person name="Zhao Z."/>
        </authorList>
    </citation>
    <scope>NUCLEOTIDE SEQUENCE [LARGE SCALE GENOMIC DNA]</scope>
    <source>
        <strain evidence="3 4">ZYL</strain>
    </source>
</reference>
<protein>
    <submittedName>
        <fullName evidence="3">Transcriptional regulator</fullName>
    </submittedName>
</protein>
<evidence type="ECO:0000256" key="1">
    <source>
        <dbReference type="ARBA" id="ARBA00023125"/>
    </source>
</evidence>
<keyword evidence="4" id="KW-1185">Reference proteome</keyword>
<dbReference type="OrthoDB" id="3034420at2"/>
<dbReference type="AlphaFoldDB" id="A0A2G4YSH3"/>
<organism evidence="3 4">
    <name type="scientific">Paremcibacter congregatus</name>
    <dbReference type="NCBI Taxonomy" id="2043170"/>
    <lineage>
        <taxon>Bacteria</taxon>
        <taxon>Pseudomonadati</taxon>
        <taxon>Pseudomonadota</taxon>
        <taxon>Alphaproteobacteria</taxon>
        <taxon>Emcibacterales</taxon>
        <taxon>Emcibacteraceae</taxon>
        <taxon>Paremcibacter</taxon>
    </lineage>
</organism>
<comment type="caution">
    <text evidence="3">The sequence shown here is derived from an EMBL/GenBank/DDBJ whole genome shotgun (WGS) entry which is preliminary data.</text>
</comment>
<dbReference type="InParanoid" id="A0A2G4YSH3"/>
<dbReference type="RefSeq" id="WP_099472181.1">
    <property type="nucleotide sequence ID" value="NZ_CP041025.1"/>
</dbReference>
<dbReference type="Gene3D" id="1.10.260.40">
    <property type="entry name" value="lambda repressor-like DNA-binding domains"/>
    <property type="match status" value="1"/>
</dbReference>
<dbReference type="PROSITE" id="PS50943">
    <property type="entry name" value="HTH_CROC1"/>
    <property type="match status" value="1"/>
</dbReference>
<feature type="domain" description="HTH cro/C1-type" evidence="2">
    <location>
        <begin position="5"/>
        <end position="59"/>
    </location>
</feature>
<dbReference type="PANTHER" id="PTHR46558:SF4">
    <property type="entry name" value="DNA-BIDING PHAGE PROTEIN"/>
    <property type="match status" value="1"/>
</dbReference>
<dbReference type="SMART" id="SM00530">
    <property type="entry name" value="HTH_XRE"/>
    <property type="match status" value="1"/>
</dbReference>
<evidence type="ECO:0000313" key="4">
    <source>
        <dbReference type="Proteomes" id="UP000229730"/>
    </source>
</evidence>
<dbReference type="CDD" id="cd00093">
    <property type="entry name" value="HTH_XRE"/>
    <property type="match status" value="1"/>
</dbReference>
<dbReference type="EMBL" id="PDEM01000016">
    <property type="protein sequence ID" value="PHZ85292.1"/>
    <property type="molecule type" value="Genomic_DNA"/>
</dbReference>
<name>A0A2G4YSH3_9PROT</name>
<sequence length="62" mass="7109">MENKLRVLRAERKMSQAQLAEVLGVSRQTINALETGKYDPSLPLAFSLAKLFDRKIEEIFFP</sequence>
<dbReference type="Pfam" id="PF01381">
    <property type="entry name" value="HTH_3"/>
    <property type="match status" value="1"/>
</dbReference>
<proteinExistence type="predicted"/>
<gene>
    <name evidence="3" type="ORF">CRD36_07765</name>
</gene>
<dbReference type="GO" id="GO:0003677">
    <property type="term" value="F:DNA binding"/>
    <property type="evidence" value="ECO:0007669"/>
    <property type="project" value="UniProtKB-KW"/>
</dbReference>
<evidence type="ECO:0000259" key="2">
    <source>
        <dbReference type="PROSITE" id="PS50943"/>
    </source>
</evidence>
<keyword evidence="1" id="KW-0238">DNA-binding</keyword>
<dbReference type="Proteomes" id="UP000229730">
    <property type="component" value="Unassembled WGS sequence"/>
</dbReference>
<evidence type="ECO:0000313" key="3">
    <source>
        <dbReference type="EMBL" id="PHZ85292.1"/>
    </source>
</evidence>
<dbReference type="PANTHER" id="PTHR46558">
    <property type="entry name" value="TRACRIPTIONAL REGULATORY PROTEIN-RELATED-RELATED"/>
    <property type="match status" value="1"/>
</dbReference>
<dbReference type="InterPro" id="IPR010982">
    <property type="entry name" value="Lambda_DNA-bd_dom_sf"/>
</dbReference>